<feature type="compositionally biased region" description="Polar residues" evidence="1">
    <location>
        <begin position="72"/>
        <end position="83"/>
    </location>
</feature>
<keyword evidence="3" id="KW-1185">Reference proteome</keyword>
<sequence length="110" mass="12129">MLLGLTSKVWGVSDISSSHFFQEDVFSRAPSADGWQYTSLSGYIFRGHRRGAETGEQTLLTAIRGWRREQDQNGCHDNSTQLQPVAMGASVPRPPPAGLHHDDEGQLFCA</sequence>
<feature type="region of interest" description="Disordered" evidence="1">
    <location>
        <begin position="70"/>
        <end position="110"/>
    </location>
</feature>
<reference evidence="2 3" key="1">
    <citation type="submission" date="2024-04" db="EMBL/GenBank/DDBJ databases">
        <authorList>
            <person name="Waldvogel A.-M."/>
            <person name="Schoenle A."/>
        </authorList>
    </citation>
    <scope>NUCLEOTIDE SEQUENCE [LARGE SCALE GENOMIC DNA]</scope>
</reference>
<evidence type="ECO:0008006" key="4">
    <source>
        <dbReference type="Google" id="ProtNLM"/>
    </source>
</evidence>
<evidence type="ECO:0000313" key="2">
    <source>
        <dbReference type="EMBL" id="CAL1613886.1"/>
    </source>
</evidence>
<organism evidence="2 3">
    <name type="scientific">Knipowitschia caucasica</name>
    <name type="common">Caucasian dwarf goby</name>
    <name type="synonym">Pomatoschistus caucasicus</name>
    <dbReference type="NCBI Taxonomy" id="637954"/>
    <lineage>
        <taxon>Eukaryota</taxon>
        <taxon>Metazoa</taxon>
        <taxon>Chordata</taxon>
        <taxon>Craniata</taxon>
        <taxon>Vertebrata</taxon>
        <taxon>Euteleostomi</taxon>
        <taxon>Actinopterygii</taxon>
        <taxon>Neopterygii</taxon>
        <taxon>Teleostei</taxon>
        <taxon>Neoteleostei</taxon>
        <taxon>Acanthomorphata</taxon>
        <taxon>Gobiaria</taxon>
        <taxon>Gobiiformes</taxon>
        <taxon>Gobioidei</taxon>
        <taxon>Gobiidae</taxon>
        <taxon>Gobiinae</taxon>
        <taxon>Knipowitschia</taxon>
    </lineage>
</organism>
<dbReference type="AlphaFoldDB" id="A0AAV2MKC0"/>
<gene>
    <name evidence="2" type="ORF">KC01_LOCUS40017</name>
</gene>
<evidence type="ECO:0000313" key="3">
    <source>
        <dbReference type="Proteomes" id="UP001497482"/>
    </source>
</evidence>
<evidence type="ECO:0000256" key="1">
    <source>
        <dbReference type="SAM" id="MobiDB-lite"/>
    </source>
</evidence>
<name>A0AAV2MKC0_KNICA</name>
<dbReference type="EMBL" id="OZ035830">
    <property type="protein sequence ID" value="CAL1613886.1"/>
    <property type="molecule type" value="Genomic_DNA"/>
</dbReference>
<dbReference type="Proteomes" id="UP001497482">
    <property type="component" value="Chromosome 8"/>
</dbReference>
<proteinExistence type="predicted"/>
<protein>
    <recommendedName>
        <fullName evidence="4">MHC class I antigen</fullName>
    </recommendedName>
</protein>
<accession>A0AAV2MKC0</accession>